<evidence type="ECO:0000313" key="2">
    <source>
        <dbReference type="Proteomes" id="UP001620626"/>
    </source>
</evidence>
<accession>A0ABD2HRE3</accession>
<keyword evidence="2" id="KW-1185">Reference proteome</keyword>
<name>A0ABD2HRE3_9BILA</name>
<evidence type="ECO:0000313" key="1">
    <source>
        <dbReference type="EMBL" id="KAL3068836.1"/>
    </source>
</evidence>
<dbReference type="Proteomes" id="UP001620626">
    <property type="component" value="Unassembled WGS sequence"/>
</dbReference>
<organism evidence="1 2">
    <name type="scientific">Heterodera trifolii</name>
    <dbReference type="NCBI Taxonomy" id="157864"/>
    <lineage>
        <taxon>Eukaryota</taxon>
        <taxon>Metazoa</taxon>
        <taxon>Ecdysozoa</taxon>
        <taxon>Nematoda</taxon>
        <taxon>Chromadorea</taxon>
        <taxon>Rhabditida</taxon>
        <taxon>Tylenchina</taxon>
        <taxon>Tylenchomorpha</taxon>
        <taxon>Tylenchoidea</taxon>
        <taxon>Heteroderidae</taxon>
        <taxon>Heteroderinae</taxon>
        <taxon>Heterodera</taxon>
    </lineage>
</organism>
<gene>
    <name evidence="1" type="ORF">niasHT_032961</name>
</gene>
<comment type="caution">
    <text evidence="1">The sequence shown here is derived from an EMBL/GenBank/DDBJ whole genome shotgun (WGS) entry which is preliminary data.</text>
</comment>
<sequence>MPFPNLKVAKWLLTPKSNNVPKVFKCSFHKHYGCWSSDIATFKAQIDVPPKVVIKCISIYFISADCWLCVFDLITPSQLGLGIAMISHRFDFYVDEHFKTRKWTLKTCLKKNLRLF</sequence>
<protein>
    <submittedName>
        <fullName evidence="1">Uncharacterized protein</fullName>
    </submittedName>
</protein>
<dbReference type="EMBL" id="JBICBT010001404">
    <property type="protein sequence ID" value="KAL3068836.1"/>
    <property type="molecule type" value="Genomic_DNA"/>
</dbReference>
<dbReference type="AlphaFoldDB" id="A0ABD2HRE3"/>
<proteinExistence type="predicted"/>
<reference evidence="1 2" key="1">
    <citation type="submission" date="2024-10" db="EMBL/GenBank/DDBJ databases">
        <authorList>
            <person name="Kim D."/>
        </authorList>
    </citation>
    <scope>NUCLEOTIDE SEQUENCE [LARGE SCALE GENOMIC DNA]</scope>
    <source>
        <strain evidence="1">BH-2024</strain>
    </source>
</reference>